<reference evidence="1 2" key="1">
    <citation type="submission" date="2024-10" db="EMBL/GenBank/DDBJ databases">
        <title>The Natural Products Discovery Center: Release of the First 8490 Sequenced Strains for Exploring Actinobacteria Biosynthetic Diversity.</title>
        <authorList>
            <person name="Kalkreuter E."/>
            <person name="Kautsar S.A."/>
            <person name="Yang D."/>
            <person name="Bader C.D."/>
            <person name="Teijaro C.N."/>
            <person name="Fluegel L."/>
            <person name="Davis C.M."/>
            <person name="Simpson J.R."/>
            <person name="Lauterbach L."/>
            <person name="Steele A.D."/>
            <person name="Gui C."/>
            <person name="Meng S."/>
            <person name="Li G."/>
            <person name="Viehrig K."/>
            <person name="Ye F."/>
            <person name="Su P."/>
            <person name="Kiefer A.F."/>
            <person name="Nichols A."/>
            <person name="Cepeda A.J."/>
            <person name="Yan W."/>
            <person name="Fan B."/>
            <person name="Jiang Y."/>
            <person name="Adhikari A."/>
            <person name="Zheng C.-J."/>
            <person name="Schuster L."/>
            <person name="Cowan T.M."/>
            <person name="Smanski M.J."/>
            <person name="Chevrette M.G."/>
            <person name="De Carvalho L.P.S."/>
            <person name="Shen B."/>
        </authorList>
    </citation>
    <scope>NUCLEOTIDE SEQUENCE [LARGE SCALE GENOMIC DNA]</scope>
    <source>
        <strain evidence="1 2">NPDC001281</strain>
    </source>
</reference>
<dbReference type="RefSeq" id="WP_387346161.1">
    <property type="nucleotide sequence ID" value="NZ_JBIAXI010000024.1"/>
</dbReference>
<protein>
    <submittedName>
        <fullName evidence="1">Uncharacterized protein</fullName>
    </submittedName>
</protein>
<gene>
    <name evidence="1" type="ORF">ACFY05_33000</name>
</gene>
<dbReference type="EMBL" id="JBIAXI010000024">
    <property type="protein sequence ID" value="MFF4777657.1"/>
    <property type="molecule type" value="Genomic_DNA"/>
</dbReference>
<evidence type="ECO:0000313" key="2">
    <source>
        <dbReference type="Proteomes" id="UP001602119"/>
    </source>
</evidence>
<organism evidence="1 2">
    <name type="scientific">Microtetraspora fusca</name>
    <dbReference type="NCBI Taxonomy" id="1997"/>
    <lineage>
        <taxon>Bacteria</taxon>
        <taxon>Bacillati</taxon>
        <taxon>Actinomycetota</taxon>
        <taxon>Actinomycetes</taxon>
        <taxon>Streptosporangiales</taxon>
        <taxon>Streptosporangiaceae</taxon>
        <taxon>Microtetraspora</taxon>
    </lineage>
</organism>
<keyword evidence="2" id="KW-1185">Reference proteome</keyword>
<comment type="caution">
    <text evidence="1">The sequence shown here is derived from an EMBL/GenBank/DDBJ whole genome shotgun (WGS) entry which is preliminary data.</text>
</comment>
<sequence length="136" mass="15459">MLSDLDRPCTIRRFTVWHNPSGRYVPGYTRLTLVFEGEAELPARDPQGHAFLYRLLENPDRREFRAPTGGYDTSAGWDHDHPARAIGLDYRARGLRAPRVGDVIVLGRTAMAIPPHAWWEIVPDPSISDPSRERKS</sequence>
<proteinExistence type="predicted"/>
<evidence type="ECO:0000313" key="1">
    <source>
        <dbReference type="EMBL" id="MFF4777657.1"/>
    </source>
</evidence>
<dbReference type="Proteomes" id="UP001602119">
    <property type="component" value="Unassembled WGS sequence"/>
</dbReference>
<accession>A0ABW6VEC0</accession>
<name>A0ABW6VEC0_MICFU</name>